<evidence type="ECO:0000313" key="1">
    <source>
        <dbReference type="EMBL" id="MBW83922.1"/>
    </source>
</evidence>
<proteinExistence type="predicted"/>
<accession>A0A2P2IRQ9</accession>
<organism evidence="1">
    <name type="scientific">Rhizophora mucronata</name>
    <name type="common">Asiatic mangrove</name>
    <dbReference type="NCBI Taxonomy" id="61149"/>
    <lineage>
        <taxon>Eukaryota</taxon>
        <taxon>Viridiplantae</taxon>
        <taxon>Streptophyta</taxon>
        <taxon>Embryophyta</taxon>
        <taxon>Tracheophyta</taxon>
        <taxon>Spermatophyta</taxon>
        <taxon>Magnoliopsida</taxon>
        <taxon>eudicotyledons</taxon>
        <taxon>Gunneridae</taxon>
        <taxon>Pentapetalae</taxon>
        <taxon>rosids</taxon>
        <taxon>fabids</taxon>
        <taxon>Malpighiales</taxon>
        <taxon>Rhizophoraceae</taxon>
        <taxon>Rhizophora</taxon>
    </lineage>
</organism>
<reference evidence="1" key="1">
    <citation type="submission" date="2018-02" db="EMBL/GenBank/DDBJ databases">
        <title>Rhizophora mucronata_Transcriptome.</title>
        <authorList>
            <person name="Meera S.P."/>
            <person name="Sreeshan A."/>
            <person name="Augustine A."/>
        </authorList>
    </citation>
    <scope>NUCLEOTIDE SEQUENCE</scope>
    <source>
        <tissue evidence="1">Leaf</tissue>
    </source>
</reference>
<sequence>MLHSLGIGQCPQLTFQHFHNFVLWVIRAPAYVPTACMHAY</sequence>
<protein>
    <submittedName>
        <fullName evidence="1">Uncharacterized protein</fullName>
    </submittedName>
</protein>
<dbReference type="AlphaFoldDB" id="A0A2P2IRQ9"/>
<name>A0A2P2IRQ9_RHIMU</name>
<dbReference type="EMBL" id="GGEC01003439">
    <property type="protein sequence ID" value="MBW83922.1"/>
    <property type="molecule type" value="Transcribed_RNA"/>
</dbReference>